<reference evidence="1 2" key="1">
    <citation type="submission" date="2023-02" db="EMBL/GenBank/DDBJ databases">
        <title>Encephalitozoon hellem ATCC 50451 complete genome.</title>
        <authorList>
            <person name="Mascarenhas dos Santos A.C."/>
            <person name="Julian A.T."/>
            <person name="Pombert J.-F."/>
        </authorList>
    </citation>
    <scope>NUCLEOTIDE SEQUENCE [LARGE SCALE GENOMIC DNA]</scope>
    <source>
        <strain evidence="1 2">ATCC 50451</strain>
    </source>
</reference>
<organism evidence="1 2">
    <name type="scientific">Encephalitozoon hellem</name>
    <name type="common">Microsporidian parasite</name>
    <dbReference type="NCBI Taxonomy" id="27973"/>
    <lineage>
        <taxon>Eukaryota</taxon>
        <taxon>Fungi</taxon>
        <taxon>Fungi incertae sedis</taxon>
        <taxon>Microsporidia</taxon>
        <taxon>Unikaryonidae</taxon>
        <taxon>Encephalitozoon</taxon>
    </lineage>
</organism>
<dbReference type="EMBL" id="CP119067">
    <property type="protein sequence ID" value="WEL38821.1"/>
    <property type="molecule type" value="Genomic_DNA"/>
</dbReference>
<gene>
    <name evidence="1" type="ORF">PFJ87_06g00880</name>
</gene>
<protein>
    <submittedName>
        <fullName evidence="1">Uncharacterized protein</fullName>
    </submittedName>
</protein>
<accession>A0ABY8CMC1</accession>
<keyword evidence="2" id="KW-1185">Reference proteome</keyword>
<sequence>MRKGGYAEGLGFERYMDSILSVPSILRKADGKGSFVLCYKGSLEDEPEMASDKMFTAVVKRRINQVIGLRVVDVRRGAPINDNVEMNEIKTNEEGRKHGSEGIGMVDVDEDFYDTVRNEMPVTGTRDDSFLYVRRRISGFESQAEFLFRKSLEAVESRGTFLFTELYDAARKDVFLGIVMVEGKPIVLSKGCKEVNVGIRNRSAGIIGNDVRGTFTISVDGLDGSGEEIQSVKLACGYRESDFCVRFGYHRMHKMISTEELTNYYLDNKAISLVKLFDGIVCVSQPGNLRENCLKFIELKTSLFFGEAQISPYDIGSSLLFFFRMFGGRGMTQITNKIIEYVEYALCELDVCKDSAKDLLFLHETCIFINRIASLELRDAEGGTQVIDGKVGCDDFDPKGVCTVSAYYKGQCTWGNVMFSLRRMEHQERAYRGSQDPIVRNTIGDFLLEGLAISGPQYNRGQSPGLSKLLGVYRRLVIISRKGLTRFVNGERASTLIVSILEENIVEDKETLLLYTIVKDISKILPVRVSVLDKALVKCVGEVVSMLKRRIRKLLKKGEGDVEEVFGPIRRFYARLRYLDSSIHEEIFKSDLHHSVEEECFYRLRKMPPDTKTGLKRLALCRKVHEEYLRVLGSVNREMELSYCLEEKKAFMRLYDVRKIKKILRRPEELEKEILKMIGEGLNVNDDIRNRYKLYLYECIKENARMLFGDKYDETMMSVNKCFI</sequence>
<evidence type="ECO:0000313" key="2">
    <source>
        <dbReference type="Proteomes" id="UP001217963"/>
    </source>
</evidence>
<name>A0ABY8CMC1_ENCHE</name>
<dbReference type="Proteomes" id="UP001217963">
    <property type="component" value="Chromosome VI"/>
</dbReference>
<proteinExistence type="predicted"/>
<evidence type="ECO:0000313" key="1">
    <source>
        <dbReference type="EMBL" id="WEL38821.1"/>
    </source>
</evidence>